<protein>
    <submittedName>
        <fullName evidence="3">Uncharacterized protein</fullName>
    </submittedName>
</protein>
<proteinExistence type="predicted"/>
<keyword evidence="4" id="KW-1185">Reference proteome</keyword>
<evidence type="ECO:0000256" key="1">
    <source>
        <dbReference type="SAM" id="MobiDB-lite"/>
    </source>
</evidence>
<sequence length="410" mass="41291">MTYPAGSGTGRSDNPAGPSGSSTGAGSGPATRGASDKVVPLLLPIAVAVLAVLNFLLGLAPYVRISFGTQVALSSFDFGFAVVPLAFLLFGGAAAALSLLPGQDLRSVAVAASAVGFVVSLFQLFHLPDDTGISWGGVSILVLGFLQTALALMALLFGIGILVPGQRRSPAQSFGGQGGGQGYGGQGYGGQAYGAQGYGAQGAGAGQGYAPGATASGYGTPGSGYPSGSSAYPSGSSAYPSGSSAQYPGYQQPQYPSGQYPSGQYPSGQYPSGQYPSGQYPSGQYAGGQYPGTQYSGAQPREHYPSPDAGAQTEHLSQPLRVDRPHSEGQHPGQQAYTPTGVQAPYGAGTPGPAGRTGEPAGGDVDEPTVLAPRAADTQREDTDRPSEGETERTSDPAPTQAFRPGDEPR</sequence>
<dbReference type="Pfam" id="PF17270">
    <property type="entry name" value="DUF5336"/>
    <property type="match status" value="1"/>
</dbReference>
<keyword evidence="2" id="KW-0472">Membrane</keyword>
<name>M2XL80_9NOCA</name>
<evidence type="ECO:0000256" key="2">
    <source>
        <dbReference type="SAM" id="Phobius"/>
    </source>
</evidence>
<feature type="compositionally biased region" description="Low complexity" evidence="1">
    <location>
        <begin position="15"/>
        <end position="31"/>
    </location>
</feature>
<accession>M2XL80</accession>
<dbReference type="RefSeq" id="WP_003937759.1">
    <property type="nucleotide sequence ID" value="NZ_AOEX01000059.1"/>
</dbReference>
<reference evidence="3 4" key="1">
    <citation type="journal article" date="2013" name="Genome Announc.">
        <title>Draft Genome Sequence of Rhodococcus ruber Strain BKS 20-38.</title>
        <authorList>
            <person name="Bala M."/>
            <person name="Kumar S."/>
            <person name="Raghava G.P."/>
            <person name="Mayilraj S."/>
        </authorList>
    </citation>
    <scope>NUCLEOTIDE SEQUENCE [LARGE SCALE GENOMIC DNA]</scope>
    <source>
        <strain evidence="3 4">BKS 20-38</strain>
    </source>
</reference>
<feature type="region of interest" description="Disordered" evidence="1">
    <location>
        <begin position="1"/>
        <end position="31"/>
    </location>
</feature>
<dbReference type="Proteomes" id="UP000011731">
    <property type="component" value="Unassembled WGS sequence"/>
</dbReference>
<feature type="transmembrane region" description="Helical" evidence="2">
    <location>
        <begin position="107"/>
        <end position="126"/>
    </location>
</feature>
<dbReference type="EMBL" id="AOEX01000059">
    <property type="protein sequence ID" value="EME61811.1"/>
    <property type="molecule type" value="Genomic_DNA"/>
</dbReference>
<keyword evidence="2" id="KW-0812">Transmembrane</keyword>
<keyword evidence="2" id="KW-1133">Transmembrane helix</keyword>
<feature type="compositionally biased region" description="Low complexity" evidence="1">
    <location>
        <begin position="344"/>
        <end position="363"/>
    </location>
</feature>
<feature type="transmembrane region" description="Helical" evidence="2">
    <location>
        <begin position="138"/>
        <end position="163"/>
    </location>
</feature>
<feature type="compositionally biased region" description="Basic and acidic residues" evidence="1">
    <location>
        <begin position="377"/>
        <end position="395"/>
    </location>
</feature>
<feature type="compositionally biased region" description="Low complexity" evidence="1">
    <location>
        <begin position="222"/>
        <end position="284"/>
    </location>
</feature>
<feature type="transmembrane region" description="Helical" evidence="2">
    <location>
        <begin position="78"/>
        <end position="100"/>
    </location>
</feature>
<evidence type="ECO:0000313" key="3">
    <source>
        <dbReference type="EMBL" id="EME61811.1"/>
    </source>
</evidence>
<dbReference type="PATRIC" id="fig|1278076.4.peg.3798"/>
<comment type="caution">
    <text evidence="3">The sequence shown here is derived from an EMBL/GenBank/DDBJ whole genome shotgun (WGS) entry which is preliminary data.</text>
</comment>
<evidence type="ECO:0000313" key="4">
    <source>
        <dbReference type="Proteomes" id="UP000011731"/>
    </source>
</evidence>
<organism evidence="3 4">
    <name type="scientific">Rhodococcus ruber BKS 20-38</name>
    <dbReference type="NCBI Taxonomy" id="1278076"/>
    <lineage>
        <taxon>Bacteria</taxon>
        <taxon>Bacillati</taxon>
        <taxon>Actinomycetota</taxon>
        <taxon>Actinomycetes</taxon>
        <taxon>Mycobacteriales</taxon>
        <taxon>Nocardiaceae</taxon>
        <taxon>Rhodococcus</taxon>
    </lineage>
</organism>
<dbReference type="AlphaFoldDB" id="M2XL80"/>
<dbReference type="InterPro" id="IPR035166">
    <property type="entry name" value="DUF5336"/>
</dbReference>
<gene>
    <name evidence="3" type="ORF">G352_18437</name>
</gene>
<feature type="compositionally biased region" description="Polar residues" evidence="1">
    <location>
        <begin position="332"/>
        <end position="341"/>
    </location>
</feature>
<feature type="region of interest" description="Disordered" evidence="1">
    <location>
        <begin position="222"/>
        <end position="410"/>
    </location>
</feature>
<feature type="transmembrane region" description="Helical" evidence="2">
    <location>
        <begin position="41"/>
        <end position="63"/>
    </location>
</feature>